<keyword evidence="2" id="KW-1185">Reference proteome</keyword>
<dbReference type="Proteomes" id="UP000254519">
    <property type="component" value="Unassembled WGS sequence"/>
</dbReference>
<gene>
    <name evidence="1" type="ORF">NCTC4822_00593</name>
</gene>
<dbReference type="AlphaFoldDB" id="A0A380BD02"/>
<evidence type="ECO:0000313" key="1">
    <source>
        <dbReference type="EMBL" id="SUI99381.1"/>
    </source>
</evidence>
<evidence type="ECO:0000313" key="2">
    <source>
        <dbReference type="Proteomes" id="UP000254519"/>
    </source>
</evidence>
<proteinExistence type="predicted"/>
<dbReference type="EMBL" id="UGYZ01000002">
    <property type="protein sequence ID" value="SUI99381.1"/>
    <property type="molecule type" value="Genomic_DNA"/>
</dbReference>
<evidence type="ECO:0008006" key="3">
    <source>
        <dbReference type="Google" id="ProtNLM"/>
    </source>
</evidence>
<dbReference type="OrthoDB" id="9972915at2"/>
<sequence>MEVYLNPNGFKGEVDSFKRTTSELAGLSAKNTVDANQETILDSVSELIAIVNLFSECVEQYMALSNKDVAEMESLKEKWVQKDLQLANEMDGN</sequence>
<protein>
    <recommendedName>
        <fullName evidence="3">Type VII secretion effector</fullName>
    </recommendedName>
</protein>
<accession>A0A380BD02</accession>
<reference evidence="1 2" key="1">
    <citation type="submission" date="2018-06" db="EMBL/GenBank/DDBJ databases">
        <authorList>
            <consortium name="Pathogen Informatics"/>
            <person name="Doyle S."/>
        </authorList>
    </citation>
    <scope>NUCLEOTIDE SEQUENCE [LARGE SCALE GENOMIC DNA]</scope>
    <source>
        <strain evidence="2">ATCC 11859 / DSM 33 / NCIB 8841 / NCTC 4822</strain>
    </source>
</reference>
<dbReference type="RefSeq" id="WP_115360067.1">
    <property type="nucleotide sequence ID" value="NZ_CP038012.1"/>
</dbReference>
<name>A0A380BD02_SPOPA</name>
<organism evidence="1 2">
    <name type="scientific">Sporosarcina pasteurii</name>
    <name type="common">Bacillus pasteurii</name>
    <dbReference type="NCBI Taxonomy" id="1474"/>
    <lineage>
        <taxon>Bacteria</taxon>
        <taxon>Bacillati</taxon>
        <taxon>Bacillota</taxon>
        <taxon>Bacilli</taxon>
        <taxon>Bacillales</taxon>
        <taxon>Caryophanaceae</taxon>
        <taxon>Sporosarcina</taxon>
    </lineage>
</organism>